<dbReference type="GeneID" id="93586037"/>
<gene>
    <name evidence="1" type="ORF">DFL_003726</name>
</gene>
<keyword evidence="2" id="KW-1185">Reference proteome</keyword>
<dbReference type="EMBL" id="SAEB01000006">
    <property type="protein sequence ID" value="RVD85403.1"/>
    <property type="molecule type" value="Genomic_DNA"/>
</dbReference>
<evidence type="ECO:0000313" key="2">
    <source>
        <dbReference type="Proteomes" id="UP000283090"/>
    </source>
</evidence>
<sequence length="68" mass="7503">MEQIGLPNSCATGTLSNHPVPKTFSREDIYHSTAAILDHPGHYCAPVPTGYEPPLDLDLHRSHNTPRK</sequence>
<name>A0A437A2P1_ARTFL</name>
<dbReference type="AlphaFoldDB" id="A0A437A2P1"/>
<dbReference type="VEuPathDB" id="FungiDB:DFL_003726"/>
<organism evidence="1 2">
    <name type="scientific">Arthrobotrys flagrans</name>
    <name type="common">Nematode-trapping fungus</name>
    <name type="synonym">Trichothecium flagrans</name>
    <dbReference type="NCBI Taxonomy" id="97331"/>
    <lineage>
        <taxon>Eukaryota</taxon>
        <taxon>Fungi</taxon>
        <taxon>Dikarya</taxon>
        <taxon>Ascomycota</taxon>
        <taxon>Pezizomycotina</taxon>
        <taxon>Orbiliomycetes</taxon>
        <taxon>Orbiliales</taxon>
        <taxon>Orbiliaceae</taxon>
        <taxon>Arthrobotrys</taxon>
    </lineage>
</organism>
<accession>A0A437A2P1</accession>
<reference evidence="1 2" key="1">
    <citation type="submission" date="2019-01" db="EMBL/GenBank/DDBJ databases">
        <title>Intercellular communication is required for trap formation in the nematode-trapping fungus Duddingtonia flagrans.</title>
        <authorList>
            <person name="Youssar L."/>
            <person name="Wernet V."/>
            <person name="Hensel N."/>
            <person name="Hildebrandt H.-G."/>
            <person name="Fischer R."/>
        </authorList>
    </citation>
    <scope>NUCLEOTIDE SEQUENCE [LARGE SCALE GENOMIC DNA]</scope>
    <source>
        <strain evidence="1 2">CBS H-5679</strain>
    </source>
</reference>
<protein>
    <submittedName>
        <fullName evidence="1">Uncharacterized protein</fullName>
    </submittedName>
</protein>
<dbReference type="RefSeq" id="XP_067490947.1">
    <property type="nucleotide sequence ID" value="XM_067632704.1"/>
</dbReference>
<comment type="caution">
    <text evidence="1">The sequence shown here is derived from an EMBL/GenBank/DDBJ whole genome shotgun (WGS) entry which is preliminary data.</text>
</comment>
<proteinExistence type="predicted"/>
<dbReference type="Proteomes" id="UP000283090">
    <property type="component" value="Unassembled WGS sequence"/>
</dbReference>
<evidence type="ECO:0000313" key="1">
    <source>
        <dbReference type="EMBL" id="RVD85403.1"/>
    </source>
</evidence>